<reference evidence="2" key="2">
    <citation type="journal article" date="2015" name="Data Brief">
        <title>Shoot transcriptome of the giant reed, Arundo donax.</title>
        <authorList>
            <person name="Barrero R.A."/>
            <person name="Guerrero F.D."/>
            <person name="Moolhuijzen P."/>
            <person name="Goolsby J.A."/>
            <person name="Tidwell J."/>
            <person name="Bellgard S.E."/>
            <person name="Bellgard M.I."/>
        </authorList>
    </citation>
    <scope>NUCLEOTIDE SEQUENCE</scope>
    <source>
        <tissue evidence="2">Shoot tissue taken approximately 20 cm above the soil surface</tissue>
    </source>
</reference>
<name>A0A0A9E877_ARUDO</name>
<dbReference type="EMBL" id="GBRH01201619">
    <property type="protein sequence ID" value="JAD96276.1"/>
    <property type="molecule type" value="Transcribed_RNA"/>
</dbReference>
<feature type="region of interest" description="Disordered" evidence="1">
    <location>
        <begin position="35"/>
        <end position="58"/>
    </location>
</feature>
<organism evidence="2">
    <name type="scientific">Arundo donax</name>
    <name type="common">Giant reed</name>
    <name type="synonym">Donax arundinaceus</name>
    <dbReference type="NCBI Taxonomy" id="35708"/>
    <lineage>
        <taxon>Eukaryota</taxon>
        <taxon>Viridiplantae</taxon>
        <taxon>Streptophyta</taxon>
        <taxon>Embryophyta</taxon>
        <taxon>Tracheophyta</taxon>
        <taxon>Spermatophyta</taxon>
        <taxon>Magnoliopsida</taxon>
        <taxon>Liliopsida</taxon>
        <taxon>Poales</taxon>
        <taxon>Poaceae</taxon>
        <taxon>PACMAD clade</taxon>
        <taxon>Arundinoideae</taxon>
        <taxon>Arundineae</taxon>
        <taxon>Arundo</taxon>
    </lineage>
</organism>
<proteinExistence type="predicted"/>
<feature type="compositionally biased region" description="Basic and acidic residues" evidence="1">
    <location>
        <begin position="48"/>
        <end position="58"/>
    </location>
</feature>
<reference evidence="2" key="1">
    <citation type="submission" date="2014-09" db="EMBL/GenBank/DDBJ databases">
        <authorList>
            <person name="Magalhaes I.L.F."/>
            <person name="Oliveira U."/>
            <person name="Santos F.R."/>
            <person name="Vidigal T.H.D.A."/>
            <person name="Brescovit A.D."/>
            <person name="Santos A.J."/>
        </authorList>
    </citation>
    <scope>NUCLEOTIDE SEQUENCE</scope>
    <source>
        <tissue evidence="2">Shoot tissue taken approximately 20 cm above the soil surface</tissue>
    </source>
</reference>
<dbReference type="AlphaFoldDB" id="A0A0A9E877"/>
<protein>
    <submittedName>
        <fullName evidence="2">Protein capI</fullName>
    </submittedName>
</protein>
<sequence>MPPSRVGLALRRTSFSHAAPPYDDDTSRLRCDADECAAPRPSPAPPAERWKERERRDG</sequence>
<evidence type="ECO:0000256" key="1">
    <source>
        <dbReference type="SAM" id="MobiDB-lite"/>
    </source>
</evidence>
<evidence type="ECO:0000313" key="2">
    <source>
        <dbReference type="EMBL" id="JAD96276.1"/>
    </source>
</evidence>
<accession>A0A0A9E877</accession>